<keyword evidence="4" id="KW-0966">Cell projection</keyword>
<dbReference type="AlphaFoldDB" id="A0A2M9Y377"/>
<dbReference type="InterPro" id="IPR006714">
    <property type="entry name" value="FlaA"/>
</dbReference>
<protein>
    <submittedName>
        <fullName evidence="4">Flagellar assembly protein FlaA</fullName>
    </submittedName>
</protein>
<name>A0A2M9Y377_9LEPT</name>
<evidence type="ECO:0000256" key="2">
    <source>
        <dbReference type="ARBA" id="ARBA00022764"/>
    </source>
</evidence>
<keyword evidence="4" id="KW-0282">Flagellum</keyword>
<keyword evidence="3" id="KW-0975">Bacterial flagellum</keyword>
<accession>A0A2M9Y377</accession>
<dbReference type="Pfam" id="PF04620">
    <property type="entry name" value="FlaA"/>
    <property type="match status" value="1"/>
</dbReference>
<keyword evidence="4" id="KW-0969">Cilium</keyword>
<evidence type="ECO:0000313" key="5">
    <source>
        <dbReference type="Proteomes" id="UP000297891"/>
    </source>
</evidence>
<dbReference type="RefSeq" id="WP_100790382.1">
    <property type="nucleotide sequence ID" value="NZ_NPDQ01000003.1"/>
</dbReference>
<dbReference type="GO" id="GO:0071973">
    <property type="term" value="P:bacterial-type flagellum-dependent cell motility"/>
    <property type="evidence" value="ECO:0007669"/>
    <property type="project" value="InterPro"/>
</dbReference>
<keyword evidence="5" id="KW-1185">Reference proteome</keyword>
<dbReference type="OrthoDB" id="357930at2"/>
<dbReference type="Gene3D" id="2.60.120.430">
    <property type="entry name" value="Galactose-binding lectin"/>
    <property type="match status" value="1"/>
</dbReference>
<evidence type="ECO:0000256" key="3">
    <source>
        <dbReference type="ARBA" id="ARBA00023143"/>
    </source>
</evidence>
<comment type="subcellular location">
    <subcellularLocation>
        <location evidence="1">Periplasmic flagellum</location>
    </subcellularLocation>
</comment>
<comment type="caution">
    <text evidence="4">The sequence shown here is derived from an EMBL/GenBank/DDBJ whole genome shotgun (WGS) entry which is preliminary data.</text>
</comment>
<reference evidence="4" key="1">
    <citation type="journal article" date="2019" name="PLoS Negl. Trop. Dis.">
        <title>Revisiting the worldwide diversity of Leptospira species in the environment.</title>
        <authorList>
            <person name="Vincent A.T."/>
            <person name="Schiettekatte O."/>
            <person name="Bourhy P."/>
            <person name="Veyrier F.J."/>
            <person name="Picardeau M."/>
        </authorList>
    </citation>
    <scope>NUCLEOTIDE SEQUENCE [LARGE SCALE GENOMIC DNA]</scope>
    <source>
        <strain evidence="4">201800277</strain>
    </source>
</reference>
<sequence length="249" mass="28831">MKITKKFTFCLGFLLTISSLLSLPRPHDPDEAGRVQILKSALEIDTSYLLFLVEDFEGERPWDFYRVDSFLAVTQFAASVPKSEAFFQEAKILKESGYPNLQNQTSFLLQSYVENPRLDHWEIRPKEPIGLPLGMPIQGILWVYSEGHHINLSMGLSQKKSKDLYFDLGTLNFVGWRRIEFKINLPKENTRLIQSMSFPISFASFRLKSLASQKKGEFHLYFDNLSFVIDKRTFIYPGSEVNDTWGNKR</sequence>
<evidence type="ECO:0000313" key="4">
    <source>
        <dbReference type="EMBL" id="TGK91343.1"/>
    </source>
</evidence>
<dbReference type="GO" id="GO:0055040">
    <property type="term" value="C:periplasmic flagellum"/>
    <property type="evidence" value="ECO:0007669"/>
    <property type="project" value="UniProtKB-SubCell"/>
</dbReference>
<dbReference type="GO" id="GO:0030288">
    <property type="term" value="C:outer membrane-bounded periplasmic space"/>
    <property type="evidence" value="ECO:0007669"/>
    <property type="project" value="InterPro"/>
</dbReference>
<proteinExistence type="predicted"/>
<dbReference type="EMBL" id="RQFP01000014">
    <property type="protein sequence ID" value="TGK91343.1"/>
    <property type="molecule type" value="Genomic_DNA"/>
</dbReference>
<gene>
    <name evidence="4" type="ORF">EHQ30_14025</name>
</gene>
<organism evidence="4 5">
    <name type="scientific">Leptospira brenneri</name>
    <dbReference type="NCBI Taxonomy" id="2023182"/>
    <lineage>
        <taxon>Bacteria</taxon>
        <taxon>Pseudomonadati</taxon>
        <taxon>Spirochaetota</taxon>
        <taxon>Spirochaetia</taxon>
        <taxon>Leptospirales</taxon>
        <taxon>Leptospiraceae</taxon>
        <taxon>Leptospira</taxon>
    </lineage>
</organism>
<evidence type="ECO:0000256" key="1">
    <source>
        <dbReference type="ARBA" id="ARBA00004631"/>
    </source>
</evidence>
<keyword evidence="2" id="KW-0574">Periplasm</keyword>
<dbReference type="Proteomes" id="UP000297891">
    <property type="component" value="Unassembled WGS sequence"/>
</dbReference>